<evidence type="ECO:0000256" key="4">
    <source>
        <dbReference type="ARBA" id="ARBA00022692"/>
    </source>
</evidence>
<feature type="transmembrane region" description="Helical" evidence="7">
    <location>
        <begin position="368"/>
        <end position="389"/>
    </location>
</feature>
<dbReference type="InterPro" id="IPR036259">
    <property type="entry name" value="MFS_trans_sf"/>
</dbReference>
<sequence length="400" mass="44115">MGHVYQKRNIPILFNRLISLTAQYGYTVALNIILAKVSVNAVLFLWCTKVLGSLLSLPANHQASRLQNKKWLLIGLELAKAVIFIALPLLIHQMTLFLGVLLIEMMSDVFNGNLMALIPKVVDRPNLTQFNAAITSVGSVAYFLGPLLVGLLQKQPATFLFDSYGGITVIGALTLLRLPAIRFEDQASRPCQFSLMKHFFKMIRRLLSVDGLLAFLVIYLLLDNMGTGMDSFEVLFVTKVVGITSAQYAFSLSFLAVAFLLTSTILATVRLRVKNITGFQVGGVIYITYAIGLVASRNFWMVLFSYALLALGAVLMGTMLDNLIQIGLNDRDRLQLLMLEGVFSNILAAVTVFSLGLFQNIGFGIKPVYIGLVSVTIIGYVGIEIVRIFNRNQSKESSKN</sequence>
<keyword evidence="3" id="KW-1003">Cell membrane</keyword>
<evidence type="ECO:0000256" key="2">
    <source>
        <dbReference type="ARBA" id="ARBA00022448"/>
    </source>
</evidence>
<reference evidence="9" key="1">
    <citation type="journal article" date="2019" name="Int. J. Syst. Evol. Microbiol.">
        <title>The Global Catalogue of Microorganisms (GCM) 10K type strain sequencing project: providing services to taxonomists for standard genome sequencing and annotation.</title>
        <authorList>
            <consortium name="The Broad Institute Genomics Platform"/>
            <consortium name="The Broad Institute Genome Sequencing Center for Infectious Disease"/>
            <person name="Wu L."/>
            <person name="Ma J."/>
        </authorList>
    </citation>
    <scope>NUCLEOTIDE SEQUENCE [LARGE SCALE GENOMIC DNA]</scope>
    <source>
        <strain evidence="9">CCUG 71848</strain>
    </source>
</reference>
<dbReference type="PANTHER" id="PTHR43266:SF2">
    <property type="entry name" value="MAJOR FACILITATOR SUPERFAMILY (MFS) PROFILE DOMAIN-CONTAINING PROTEIN"/>
    <property type="match status" value="1"/>
</dbReference>
<evidence type="ECO:0000313" key="8">
    <source>
        <dbReference type="EMBL" id="MFD1125335.1"/>
    </source>
</evidence>
<comment type="subcellular location">
    <subcellularLocation>
        <location evidence="1">Cell membrane</location>
        <topology evidence="1">Multi-pass membrane protein</topology>
    </subcellularLocation>
</comment>
<feature type="transmembrane region" description="Helical" evidence="7">
    <location>
        <begin position="164"/>
        <end position="181"/>
    </location>
</feature>
<evidence type="ECO:0000256" key="3">
    <source>
        <dbReference type="ARBA" id="ARBA00022475"/>
    </source>
</evidence>
<feature type="transmembrane region" description="Helical" evidence="7">
    <location>
        <begin position="276"/>
        <end position="295"/>
    </location>
</feature>
<dbReference type="RefSeq" id="WP_121978245.1">
    <property type="nucleotide sequence ID" value="NZ_JBHTLH010000019.1"/>
</dbReference>
<protein>
    <recommendedName>
        <fullName evidence="10">MFS transporter</fullName>
    </recommendedName>
</protein>
<dbReference type="Proteomes" id="UP001597156">
    <property type="component" value="Unassembled WGS sequence"/>
</dbReference>
<feature type="transmembrane region" description="Helical" evidence="7">
    <location>
        <begin position="130"/>
        <end position="152"/>
    </location>
</feature>
<organism evidence="8 9">
    <name type="scientific">Lentilactobacillus raoultii</name>
    <dbReference type="NCBI Taxonomy" id="1987503"/>
    <lineage>
        <taxon>Bacteria</taxon>
        <taxon>Bacillati</taxon>
        <taxon>Bacillota</taxon>
        <taxon>Bacilli</taxon>
        <taxon>Lactobacillales</taxon>
        <taxon>Lactobacillaceae</taxon>
        <taxon>Lentilactobacillus</taxon>
    </lineage>
</organism>
<comment type="caution">
    <text evidence="8">The sequence shown here is derived from an EMBL/GenBank/DDBJ whole genome shotgun (WGS) entry which is preliminary data.</text>
</comment>
<evidence type="ECO:0008006" key="10">
    <source>
        <dbReference type="Google" id="ProtNLM"/>
    </source>
</evidence>
<dbReference type="EMBL" id="JBHTLH010000019">
    <property type="protein sequence ID" value="MFD1125335.1"/>
    <property type="molecule type" value="Genomic_DNA"/>
</dbReference>
<keyword evidence="5 7" id="KW-1133">Transmembrane helix</keyword>
<feature type="transmembrane region" description="Helical" evidence="7">
    <location>
        <begin position="336"/>
        <end position="356"/>
    </location>
</feature>
<feature type="transmembrane region" description="Helical" evidence="7">
    <location>
        <begin position="202"/>
        <end position="222"/>
    </location>
</feature>
<dbReference type="PANTHER" id="PTHR43266">
    <property type="entry name" value="MACROLIDE-EFFLUX PROTEIN"/>
    <property type="match status" value="1"/>
</dbReference>
<evidence type="ECO:0000256" key="1">
    <source>
        <dbReference type="ARBA" id="ARBA00004651"/>
    </source>
</evidence>
<dbReference type="Gene3D" id="1.20.1250.20">
    <property type="entry name" value="MFS general substrate transporter like domains"/>
    <property type="match status" value="1"/>
</dbReference>
<gene>
    <name evidence="8" type="ORF">ACFQ22_08195</name>
</gene>
<proteinExistence type="predicted"/>
<accession>A0ABW3PK20</accession>
<evidence type="ECO:0000256" key="7">
    <source>
        <dbReference type="SAM" id="Phobius"/>
    </source>
</evidence>
<evidence type="ECO:0000313" key="9">
    <source>
        <dbReference type="Proteomes" id="UP001597156"/>
    </source>
</evidence>
<evidence type="ECO:0000256" key="5">
    <source>
        <dbReference type="ARBA" id="ARBA00022989"/>
    </source>
</evidence>
<keyword evidence="6 7" id="KW-0472">Membrane</keyword>
<keyword evidence="2" id="KW-0813">Transport</keyword>
<feature type="transmembrane region" description="Helical" evidence="7">
    <location>
        <begin position="248"/>
        <end position="269"/>
    </location>
</feature>
<dbReference type="SUPFAM" id="SSF103473">
    <property type="entry name" value="MFS general substrate transporter"/>
    <property type="match status" value="1"/>
</dbReference>
<evidence type="ECO:0000256" key="6">
    <source>
        <dbReference type="ARBA" id="ARBA00023136"/>
    </source>
</evidence>
<keyword evidence="9" id="KW-1185">Reference proteome</keyword>
<name>A0ABW3PK20_9LACO</name>
<keyword evidence="4 7" id="KW-0812">Transmembrane</keyword>
<feature type="transmembrane region" description="Helical" evidence="7">
    <location>
        <begin position="12"/>
        <end position="35"/>
    </location>
</feature>
<feature type="transmembrane region" description="Helical" evidence="7">
    <location>
        <begin position="301"/>
        <end position="324"/>
    </location>
</feature>